<dbReference type="GO" id="GO:0006869">
    <property type="term" value="P:lipid transport"/>
    <property type="evidence" value="ECO:0007669"/>
    <property type="project" value="InterPro"/>
</dbReference>
<proteinExistence type="inferred from homology"/>
<dbReference type="PRINTS" id="PR00382">
    <property type="entry name" value="LIPIDTRNSFER"/>
</dbReference>
<keyword evidence="2 4" id="KW-0813">Transport</keyword>
<comment type="similarity">
    <text evidence="1 4">Belongs to the plant LTP family.</text>
</comment>
<evidence type="ECO:0000259" key="6">
    <source>
        <dbReference type="SMART" id="SM00499"/>
    </source>
</evidence>
<dbReference type="InterPro" id="IPR036312">
    <property type="entry name" value="Bifun_inhib/LTP/seed_sf"/>
</dbReference>
<organism evidence="7 8">
    <name type="scientific">Tagetes erecta</name>
    <name type="common">African marigold</name>
    <dbReference type="NCBI Taxonomy" id="13708"/>
    <lineage>
        <taxon>Eukaryota</taxon>
        <taxon>Viridiplantae</taxon>
        <taxon>Streptophyta</taxon>
        <taxon>Embryophyta</taxon>
        <taxon>Tracheophyta</taxon>
        <taxon>Spermatophyta</taxon>
        <taxon>Magnoliopsida</taxon>
        <taxon>eudicotyledons</taxon>
        <taxon>Gunneridae</taxon>
        <taxon>Pentapetalae</taxon>
        <taxon>asterids</taxon>
        <taxon>campanulids</taxon>
        <taxon>Asterales</taxon>
        <taxon>Asteraceae</taxon>
        <taxon>Asteroideae</taxon>
        <taxon>Heliantheae alliance</taxon>
        <taxon>Tageteae</taxon>
        <taxon>Tagetes</taxon>
    </lineage>
</organism>
<evidence type="ECO:0000313" key="7">
    <source>
        <dbReference type="EMBL" id="KAK1425262.1"/>
    </source>
</evidence>
<gene>
    <name evidence="7" type="ORF">QVD17_20611</name>
</gene>
<dbReference type="PROSITE" id="PS00597">
    <property type="entry name" value="PLANT_LTP"/>
    <property type="match status" value="1"/>
</dbReference>
<dbReference type="EMBL" id="JAUHHV010000005">
    <property type="protein sequence ID" value="KAK1425262.1"/>
    <property type="molecule type" value="Genomic_DNA"/>
</dbReference>
<comment type="caution">
    <text evidence="7">The sequence shown here is derived from an EMBL/GenBank/DDBJ whole genome shotgun (WGS) entry which is preliminary data.</text>
</comment>
<dbReference type="GO" id="GO:0008289">
    <property type="term" value="F:lipid binding"/>
    <property type="evidence" value="ECO:0007669"/>
    <property type="project" value="UniProtKB-KW"/>
</dbReference>
<dbReference type="CDD" id="cd01960">
    <property type="entry name" value="nsLTP1"/>
    <property type="match status" value="1"/>
</dbReference>
<evidence type="ECO:0000256" key="1">
    <source>
        <dbReference type="ARBA" id="ARBA00009748"/>
    </source>
</evidence>
<keyword evidence="3 4" id="KW-0446">Lipid-binding</keyword>
<evidence type="ECO:0000313" key="8">
    <source>
        <dbReference type="Proteomes" id="UP001229421"/>
    </source>
</evidence>
<keyword evidence="8" id="KW-1185">Reference proteome</keyword>
<dbReference type="Pfam" id="PF00234">
    <property type="entry name" value="Tryp_alpha_amyl"/>
    <property type="match status" value="1"/>
</dbReference>
<feature type="signal peptide" evidence="5">
    <location>
        <begin position="1"/>
        <end position="25"/>
    </location>
</feature>
<sequence>MDFVHKIWSIAICLVLVSWNMRVLAAPSTNCAWVAPMLAPCYGFVNGQEPSRLCCMSVENINMMGKTKDDRVTICECVKQVARLIPYDPTRIPLLPKKCRVNSAFPPIDKEFDCGSVK</sequence>
<accession>A0AAD8KRZ6</accession>
<dbReference type="SUPFAM" id="SSF47699">
    <property type="entry name" value="Bifunctional inhibitor/lipid-transfer protein/seed storage 2S albumin"/>
    <property type="match status" value="1"/>
</dbReference>
<dbReference type="InterPro" id="IPR016140">
    <property type="entry name" value="Bifunc_inhib/LTP/seed_store"/>
</dbReference>
<keyword evidence="5" id="KW-0732">Signal</keyword>
<evidence type="ECO:0000256" key="2">
    <source>
        <dbReference type="ARBA" id="ARBA00022448"/>
    </source>
</evidence>
<dbReference type="Gene3D" id="1.10.110.10">
    <property type="entry name" value="Plant lipid-transfer and hydrophobic proteins"/>
    <property type="match status" value="1"/>
</dbReference>
<evidence type="ECO:0000256" key="5">
    <source>
        <dbReference type="SAM" id="SignalP"/>
    </source>
</evidence>
<reference evidence="7" key="1">
    <citation type="journal article" date="2023" name="bioRxiv">
        <title>Improved chromosome-level genome assembly for marigold (Tagetes erecta).</title>
        <authorList>
            <person name="Jiang F."/>
            <person name="Yuan L."/>
            <person name="Wang S."/>
            <person name="Wang H."/>
            <person name="Xu D."/>
            <person name="Wang A."/>
            <person name="Fan W."/>
        </authorList>
    </citation>
    <scope>NUCLEOTIDE SEQUENCE</scope>
    <source>
        <strain evidence="7">WSJ</strain>
        <tissue evidence="7">Leaf</tissue>
    </source>
</reference>
<name>A0AAD8KRZ6_TARER</name>
<protein>
    <recommendedName>
        <fullName evidence="4">Non-specific lipid-transfer protein</fullName>
    </recommendedName>
</protein>
<dbReference type="PANTHER" id="PTHR33076">
    <property type="entry name" value="NON-SPECIFIC LIPID-TRANSFER PROTEIN 2-RELATED"/>
    <property type="match status" value="1"/>
</dbReference>
<evidence type="ECO:0000256" key="4">
    <source>
        <dbReference type="RuleBase" id="RU000628"/>
    </source>
</evidence>
<dbReference type="AlphaFoldDB" id="A0AAD8KRZ6"/>
<feature type="domain" description="Bifunctional inhibitor/plant lipid transfer protein/seed storage helical" evidence="6">
    <location>
        <begin position="31"/>
        <end position="114"/>
    </location>
</feature>
<comment type="function">
    <text evidence="4">Plant non-specific lipid-transfer proteins transfer phospholipids as well as galactolipids across membranes. May play a role in wax or cutin deposition in the cell walls of expanding epidermal cells and certain secretory tissues.</text>
</comment>
<dbReference type="InterPro" id="IPR000528">
    <property type="entry name" value="Plant_nsLTP"/>
</dbReference>
<dbReference type="Proteomes" id="UP001229421">
    <property type="component" value="Unassembled WGS sequence"/>
</dbReference>
<dbReference type="SMART" id="SM00499">
    <property type="entry name" value="AAI"/>
    <property type="match status" value="1"/>
</dbReference>
<evidence type="ECO:0000256" key="3">
    <source>
        <dbReference type="ARBA" id="ARBA00023121"/>
    </source>
</evidence>
<feature type="chain" id="PRO_5042099772" description="Non-specific lipid-transfer protein" evidence="5">
    <location>
        <begin position="26"/>
        <end position="118"/>
    </location>
</feature>